<feature type="domain" description="Lycopene cyclase" evidence="9">
    <location>
        <begin position="5"/>
        <end position="96"/>
    </location>
</feature>
<feature type="transmembrane region" description="Helical" evidence="8">
    <location>
        <begin position="132"/>
        <end position="150"/>
    </location>
</feature>
<feature type="transmembrane region" description="Helical" evidence="8">
    <location>
        <begin position="81"/>
        <end position="101"/>
    </location>
</feature>
<evidence type="ECO:0000256" key="6">
    <source>
        <dbReference type="ARBA" id="ARBA00023136"/>
    </source>
</evidence>
<evidence type="ECO:0000256" key="2">
    <source>
        <dbReference type="ARBA" id="ARBA00004829"/>
    </source>
</evidence>
<dbReference type="EMBL" id="JADKYY010000001">
    <property type="protein sequence ID" value="MBF5026426.1"/>
    <property type="molecule type" value="Genomic_DNA"/>
</dbReference>
<dbReference type="AlphaFoldDB" id="A0A930YU65"/>
<feature type="domain" description="Lycopene cyclase" evidence="9">
    <location>
        <begin position="130"/>
        <end position="225"/>
    </location>
</feature>
<evidence type="ECO:0000256" key="5">
    <source>
        <dbReference type="ARBA" id="ARBA00022989"/>
    </source>
</evidence>
<keyword evidence="5 8" id="KW-1133">Transmembrane helix</keyword>
<dbReference type="InterPro" id="IPR017825">
    <property type="entry name" value="Lycopene_cyclase_dom"/>
</dbReference>
<feature type="transmembrane region" description="Helical" evidence="8">
    <location>
        <begin position="209"/>
        <end position="226"/>
    </location>
</feature>
<keyword evidence="4" id="KW-0125">Carotenoid biosynthesis</keyword>
<keyword evidence="7" id="KW-0413">Isomerase</keyword>
<evidence type="ECO:0000313" key="11">
    <source>
        <dbReference type="Proteomes" id="UP000694480"/>
    </source>
</evidence>
<gene>
    <name evidence="10" type="ORF">IC612_01275</name>
</gene>
<evidence type="ECO:0000259" key="9">
    <source>
        <dbReference type="Pfam" id="PF18916"/>
    </source>
</evidence>
<dbReference type="Pfam" id="PF18916">
    <property type="entry name" value="Lycopene_cyc"/>
    <property type="match status" value="2"/>
</dbReference>
<evidence type="ECO:0000256" key="4">
    <source>
        <dbReference type="ARBA" id="ARBA00022746"/>
    </source>
</evidence>
<dbReference type="GO" id="GO:0045436">
    <property type="term" value="F:lycopene beta cyclase activity"/>
    <property type="evidence" value="ECO:0007669"/>
    <property type="project" value="UniProtKB-ARBA"/>
</dbReference>
<proteinExistence type="predicted"/>
<reference evidence="10" key="1">
    <citation type="submission" date="2020-11" db="EMBL/GenBank/DDBJ databases">
        <title>Genome seq and assembly of Planobacterium sp.</title>
        <authorList>
            <person name="Chhetri G."/>
        </authorList>
    </citation>
    <scope>NUCLEOTIDE SEQUENCE</scope>
    <source>
        <strain evidence="10">GCR5</strain>
    </source>
</reference>
<protein>
    <submittedName>
        <fullName evidence="10">Lycopene cyclase domain-containing protein</fullName>
    </submittedName>
</protein>
<dbReference type="RefSeq" id="WP_194738351.1">
    <property type="nucleotide sequence ID" value="NZ_JADKYY010000001.1"/>
</dbReference>
<dbReference type="GO" id="GO:0016117">
    <property type="term" value="P:carotenoid biosynthetic process"/>
    <property type="evidence" value="ECO:0007669"/>
    <property type="project" value="UniProtKB-KW"/>
</dbReference>
<evidence type="ECO:0000256" key="8">
    <source>
        <dbReference type="SAM" id="Phobius"/>
    </source>
</evidence>
<feature type="transmembrane region" description="Helical" evidence="8">
    <location>
        <begin position="6"/>
        <end position="23"/>
    </location>
</feature>
<keyword evidence="6 8" id="KW-0472">Membrane</keyword>
<evidence type="ECO:0000256" key="1">
    <source>
        <dbReference type="ARBA" id="ARBA00004141"/>
    </source>
</evidence>
<organism evidence="10 11">
    <name type="scientific">Planobacterium oryzisoli</name>
    <dbReference type="NCBI Taxonomy" id="2771435"/>
    <lineage>
        <taxon>Bacteria</taxon>
        <taxon>Pseudomonadati</taxon>
        <taxon>Bacteroidota</taxon>
        <taxon>Flavobacteriia</taxon>
        <taxon>Flavobacteriales</taxon>
        <taxon>Weeksellaceae</taxon>
        <taxon>Chryseobacterium group</taxon>
        <taxon>Chryseobacterium</taxon>
    </lineage>
</organism>
<dbReference type="NCBIfam" id="TIGR03462">
    <property type="entry name" value="CarR_dom_SF"/>
    <property type="match status" value="2"/>
</dbReference>
<dbReference type="GO" id="GO:0016020">
    <property type="term" value="C:membrane"/>
    <property type="evidence" value="ECO:0007669"/>
    <property type="project" value="UniProtKB-SubCell"/>
</dbReference>
<evidence type="ECO:0000256" key="3">
    <source>
        <dbReference type="ARBA" id="ARBA00022692"/>
    </source>
</evidence>
<feature type="transmembrane region" description="Helical" evidence="8">
    <location>
        <begin position="108"/>
        <end position="126"/>
    </location>
</feature>
<name>A0A930YU65_9FLAO</name>
<feature type="transmembrane region" description="Helical" evidence="8">
    <location>
        <begin position="35"/>
        <end position="61"/>
    </location>
</feature>
<comment type="caution">
    <text evidence="10">The sequence shown here is derived from an EMBL/GenBank/DDBJ whole genome shotgun (WGS) entry which is preliminary data.</text>
</comment>
<comment type="subcellular location">
    <subcellularLocation>
        <location evidence="1">Membrane</location>
        <topology evidence="1">Multi-pass membrane protein</topology>
    </subcellularLocation>
</comment>
<accession>A0A930YU65</accession>
<keyword evidence="11" id="KW-1185">Reference proteome</keyword>
<keyword evidence="3 8" id="KW-0812">Transmembrane</keyword>
<comment type="pathway">
    <text evidence="2">Carotenoid biosynthesis.</text>
</comment>
<dbReference type="Proteomes" id="UP000694480">
    <property type="component" value="Unassembled WGS sequence"/>
</dbReference>
<feature type="transmembrane region" description="Helical" evidence="8">
    <location>
        <begin position="162"/>
        <end position="183"/>
    </location>
</feature>
<sequence>MDYSYTYLLVNFLTVIICFLASFDRRIRFNKYFGVFLLSSTLVALPFILWDAWFTKIGVWWFDSTYTVGLRLLGLPVEEWMFFYCIPFACVFTYFCITRFFNLSWANSLNNVLVFTSFVALSVAALLFHDRIYTFVTVLVTLFTLLYLHFVAKQEWLGQASLIYLILMPGFFAVNGVLTGTGIPSPVVNYNPGDFLGIRILTIPIEDSVYGYSMILWNIYFFNKFLPMAMVKRATKTGPVQLP</sequence>
<evidence type="ECO:0000313" key="10">
    <source>
        <dbReference type="EMBL" id="MBF5026426.1"/>
    </source>
</evidence>
<dbReference type="GO" id="GO:0016872">
    <property type="term" value="F:intramolecular lyase activity"/>
    <property type="evidence" value="ECO:0007669"/>
    <property type="project" value="InterPro"/>
</dbReference>
<evidence type="ECO:0000256" key="7">
    <source>
        <dbReference type="ARBA" id="ARBA00023235"/>
    </source>
</evidence>